<name>A0AAD4GPN1_ASPNN</name>
<keyword evidence="3" id="KW-1185">Reference proteome</keyword>
<gene>
    <name evidence="2" type="ORF">FE257_003361</name>
</gene>
<sequence length="177" mass="20290">MKETVIPFFSSHSFTIYLPLSLSYRPSTALDHGASPRPVGYGDNEGESESESDYSSDPEIDSDISDGEDESDDEGQLPPEHYLAQAKGLNVSQLRQNRYSDGTLERLDETRMYWDRYCRYIGASPVQHWRWISGPDETVGFLYAFFSWRCTGDYSRHSATTKFLTQSFDRCINRLPN</sequence>
<feature type="region of interest" description="Disordered" evidence="1">
    <location>
        <begin position="31"/>
        <end position="82"/>
    </location>
</feature>
<accession>A0AAD4GPN1</accession>
<protein>
    <submittedName>
        <fullName evidence="2">Uncharacterized protein</fullName>
    </submittedName>
</protein>
<evidence type="ECO:0000256" key="1">
    <source>
        <dbReference type="SAM" id="MobiDB-lite"/>
    </source>
</evidence>
<organism evidence="2 3">
    <name type="scientific">Aspergillus nanangensis</name>
    <dbReference type="NCBI Taxonomy" id="2582783"/>
    <lineage>
        <taxon>Eukaryota</taxon>
        <taxon>Fungi</taxon>
        <taxon>Dikarya</taxon>
        <taxon>Ascomycota</taxon>
        <taxon>Pezizomycotina</taxon>
        <taxon>Eurotiomycetes</taxon>
        <taxon>Eurotiomycetidae</taxon>
        <taxon>Eurotiales</taxon>
        <taxon>Aspergillaceae</taxon>
        <taxon>Aspergillus</taxon>
        <taxon>Aspergillus subgen. Circumdati</taxon>
    </lineage>
</organism>
<reference evidence="2" key="2">
    <citation type="submission" date="2020-02" db="EMBL/GenBank/DDBJ databases">
        <authorList>
            <person name="Gilchrist C.L.M."/>
            <person name="Chooi Y.-H."/>
        </authorList>
    </citation>
    <scope>NUCLEOTIDE SEQUENCE</scope>
    <source>
        <strain evidence="2">MST-FP2251</strain>
    </source>
</reference>
<evidence type="ECO:0000313" key="3">
    <source>
        <dbReference type="Proteomes" id="UP001194746"/>
    </source>
</evidence>
<dbReference type="AlphaFoldDB" id="A0AAD4GPN1"/>
<dbReference type="Proteomes" id="UP001194746">
    <property type="component" value="Unassembled WGS sequence"/>
</dbReference>
<comment type="caution">
    <text evidence="2">The sequence shown here is derived from an EMBL/GenBank/DDBJ whole genome shotgun (WGS) entry which is preliminary data.</text>
</comment>
<evidence type="ECO:0000313" key="2">
    <source>
        <dbReference type="EMBL" id="KAF9883528.1"/>
    </source>
</evidence>
<dbReference type="EMBL" id="VCAU01000160">
    <property type="protein sequence ID" value="KAF9883528.1"/>
    <property type="molecule type" value="Genomic_DNA"/>
</dbReference>
<proteinExistence type="predicted"/>
<reference evidence="2" key="1">
    <citation type="journal article" date="2019" name="Beilstein J. Org. Chem.">
        <title>Nanangenines: drimane sesquiterpenoids as the dominant metabolite cohort of a novel Australian fungus, Aspergillus nanangensis.</title>
        <authorList>
            <person name="Lacey H.J."/>
            <person name="Gilchrist C.L.M."/>
            <person name="Crombie A."/>
            <person name="Kalaitzis J.A."/>
            <person name="Vuong D."/>
            <person name="Rutledge P.J."/>
            <person name="Turner P."/>
            <person name="Pitt J.I."/>
            <person name="Lacey E."/>
            <person name="Chooi Y.H."/>
            <person name="Piggott A.M."/>
        </authorList>
    </citation>
    <scope>NUCLEOTIDE SEQUENCE</scope>
    <source>
        <strain evidence="2">MST-FP2251</strain>
    </source>
</reference>
<feature type="compositionally biased region" description="Acidic residues" evidence="1">
    <location>
        <begin position="44"/>
        <end position="75"/>
    </location>
</feature>